<dbReference type="Pfam" id="PF13460">
    <property type="entry name" value="NAD_binding_10"/>
    <property type="match status" value="1"/>
</dbReference>
<dbReference type="SUPFAM" id="SSF51735">
    <property type="entry name" value="NAD(P)-binding Rossmann-fold domains"/>
    <property type="match status" value="1"/>
</dbReference>
<evidence type="ECO:0000313" key="4">
    <source>
        <dbReference type="Proteomes" id="UP000242875"/>
    </source>
</evidence>
<dbReference type="EMBL" id="MVBO01000003">
    <property type="protein sequence ID" value="OZJ06540.1"/>
    <property type="molecule type" value="Genomic_DNA"/>
</dbReference>
<evidence type="ECO:0000259" key="2">
    <source>
        <dbReference type="Pfam" id="PF13460"/>
    </source>
</evidence>
<protein>
    <recommendedName>
        <fullName evidence="2">NAD(P)-binding domain-containing protein</fullName>
    </recommendedName>
</protein>
<gene>
    <name evidence="3" type="ORF">BZG36_00514</name>
</gene>
<dbReference type="AlphaFoldDB" id="A0A261Y7C2"/>
<dbReference type="GO" id="GO:0004074">
    <property type="term" value="F:biliverdin reductase [NAD(P)H] activity"/>
    <property type="evidence" value="ECO:0007669"/>
    <property type="project" value="TreeGrafter"/>
</dbReference>
<dbReference type="InterPro" id="IPR051606">
    <property type="entry name" value="Polyketide_Oxido-like"/>
</dbReference>
<name>A0A261Y7C2_9FUNG</name>
<dbReference type="Proteomes" id="UP000242875">
    <property type="component" value="Unassembled WGS sequence"/>
</dbReference>
<dbReference type="PANTHER" id="PTHR43355:SF2">
    <property type="entry name" value="FLAVIN REDUCTASE (NADPH)"/>
    <property type="match status" value="1"/>
</dbReference>
<comment type="caution">
    <text evidence="3">The sequence shown here is derived from an EMBL/GenBank/DDBJ whole genome shotgun (WGS) entry which is preliminary data.</text>
</comment>
<dbReference type="InterPro" id="IPR036291">
    <property type="entry name" value="NAD(P)-bd_dom_sf"/>
</dbReference>
<dbReference type="Gene3D" id="3.40.50.720">
    <property type="entry name" value="NAD(P)-binding Rossmann-like Domain"/>
    <property type="match status" value="1"/>
</dbReference>
<sequence>MKIVIFGASGGCARSATVEAVKAGHEVTVLLRDPSKLELEDTTLKQRLTKVQGNALNLEDVKKVIENQDVIISSLGGKPIMGITGATLDNPTICADAMKTLQQAVSQVANPPKRIVVVSTTGIGEKRDVPYLLVPLYMWLLHRPLVDKANMEKILETVAIPEKIVVKPTLLTDGAATNNINAGEDAIGYSISRADVGIFLVKECLASQTWVNKKVLLTS</sequence>
<proteinExistence type="inferred from homology"/>
<dbReference type="OrthoDB" id="63935at2759"/>
<feature type="domain" description="NAD(P)-binding" evidence="2">
    <location>
        <begin position="7"/>
        <end position="202"/>
    </location>
</feature>
<comment type="similarity">
    <text evidence="1">Belongs to the avfA family.</text>
</comment>
<dbReference type="InterPro" id="IPR016040">
    <property type="entry name" value="NAD(P)-bd_dom"/>
</dbReference>
<keyword evidence="4" id="KW-1185">Reference proteome</keyword>
<evidence type="ECO:0000313" key="3">
    <source>
        <dbReference type="EMBL" id="OZJ06540.1"/>
    </source>
</evidence>
<evidence type="ECO:0000256" key="1">
    <source>
        <dbReference type="ARBA" id="ARBA00038376"/>
    </source>
</evidence>
<organism evidence="3 4">
    <name type="scientific">Bifiguratus adelaidae</name>
    <dbReference type="NCBI Taxonomy" id="1938954"/>
    <lineage>
        <taxon>Eukaryota</taxon>
        <taxon>Fungi</taxon>
        <taxon>Fungi incertae sedis</taxon>
        <taxon>Mucoromycota</taxon>
        <taxon>Mucoromycotina</taxon>
        <taxon>Endogonomycetes</taxon>
        <taxon>Endogonales</taxon>
        <taxon>Endogonales incertae sedis</taxon>
        <taxon>Bifiguratus</taxon>
    </lineage>
</organism>
<dbReference type="GO" id="GO:0042602">
    <property type="term" value="F:riboflavin reductase (NADPH) activity"/>
    <property type="evidence" value="ECO:0007669"/>
    <property type="project" value="TreeGrafter"/>
</dbReference>
<reference evidence="3 4" key="1">
    <citation type="journal article" date="2017" name="Mycologia">
        <title>Bifiguratus adelaidae, gen. et sp. nov., a new member of Mucoromycotina in endophytic and soil-dwelling habitats.</title>
        <authorList>
            <person name="Torres-Cruz T.J."/>
            <person name="Billingsley Tobias T.L."/>
            <person name="Almatruk M."/>
            <person name="Hesse C."/>
            <person name="Kuske C.R."/>
            <person name="Desiro A."/>
            <person name="Benucci G.M."/>
            <person name="Bonito G."/>
            <person name="Stajich J.E."/>
            <person name="Dunlap C."/>
            <person name="Arnold A.E."/>
            <person name="Porras-Alfaro A."/>
        </authorList>
    </citation>
    <scope>NUCLEOTIDE SEQUENCE [LARGE SCALE GENOMIC DNA]</scope>
    <source>
        <strain evidence="3 4">AZ0501</strain>
    </source>
</reference>
<dbReference type="PANTHER" id="PTHR43355">
    <property type="entry name" value="FLAVIN REDUCTASE (NADPH)"/>
    <property type="match status" value="1"/>
</dbReference>
<accession>A0A261Y7C2</accession>